<evidence type="ECO:0000256" key="6">
    <source>
        <dbReference type="RuleBase" id="RU000382"/>
    </source>
</evidence>
<evidence type="ECO:0000313" key="7">
    <source>
        <dbReference type="EMBL" id="MEH2558030.1"/>
    </source>
</evidence>
<keyword evidence="8" id="KW-1185">Reference proteome</keyword>
<dbReference type="EMBL" id="JAZHRV010000001">
    <property type="protein sequence ID" value="MEH2558030.1"/>
    <property type="molecule type" value="Genomic_DNA"/>
</dbReference>
<dbReference type="PANTHER" id="PTHR45677">
    <property type="entry name" value="GLUTAMATE DECARBOXYLASE-RELATED"/>
    <property type="match status" value="1"/>
</dbReference>
<comment type="cofactor">
    <cofactor evidence="1 6">
        <name>pyridoxal 5'-phosphate</name>
        <dbReference type="ChEBI" id="CHEBI:597326"/>
    </cofactor>
</comment>
<dbReference type="GO" id="GO:0004782">
    <property type="term" value="F:sulfinoalanine decarboxylase activity"/>
    <property type="evidence" value="ECO:0007669"/>
    <property type="project" value="UniProtKB-EC"/>
</dbReference>
<accession>A0ABU8BHK9</accession>
<dbReference type="InterPro" id="IPR015421">
    <property type="entry name" value="PyrdxlP-dep_Trfase_major"/>
</dbReference>
<evidence type="ECO:0000256" key="4">
    <source>
        <dbReference type="ARBA" id="ARBA00022898"/>
    </source>
</evidence>
<evidence type="ECO:0000256" key="3">
    <source>
        <dbReference type="ARBA" id="ARBA00022793"/>
    </source>
</evidence>
<evidence type="ECO:0000313" key="8">
    <source>
        <dbReference type="Proteomes" id="UP001364224"/>
    </source>
</evidence>
<dbReference type="Gene3D" id="3.40.640.10">
    <property type="entry name" value="Type I PLP-dependent aspartate aminotransferase-like (Major domain)"/>
    <property type="match status" value="1"/>
</dbReference>
<dbReference type="Pfam" id="PF00282">
    <property type="entry name" value="Pyridoxal_deC"/>
    <property type="match status" value="1"/>
</dbReference>
<dbReference type="Gene3D" id="3.90.1150.170">
    <property type="match status" value="1"/>
</dbReference>
<evidence type="ECO:0000256" key="2">
    <source>
        <dbReference type="ARBA" id="ARBA00009533"/>
    </source>
</evidence>
<dbReference type="SUPFAM" id="SSF53383">
    <property type="entry name" value="PLP-dependent transferases"/>
    <property type="match status" value="1"/>
</dbReference>
<sequence>MLIEKELMSPGINLVQHQNPEVPGLMFLRGSLNLVLGHLQDRNNPQIPIRAETATVKEIHSVLYRERSDKAGLSDVRPSCEEMLDICRQIMDWSPRTAHPHFVSQIYSRADLYGIGAEVIVAALNNNVHVFQLSPALTVIEKVTVEYLSDVFGFGAVGGAGYAEGAFVPGGSLGNLHALYVALHKFNPALREDGLPVNGKQLVAFCGEGAHYSIEKAAMALGIGRSNMRKVPTDTDGRMRVDLLEAAIIESVAHGETPFCVCATAGTTVLCAFDQLVPISEVVRRYGLWLHVDAAWGGAAAFSPRHEHLLNGLDQADSLTFSAHKMLGAPIQCVAFLVHARHPGLLQRAMSLDAPYLYQNSTGNRNAEPDLSRMTLQCGRRGDALKLWLMREALGDAGLSRRIDDCVAWAEGFRSEIQLRESKGSGFILYKCSFSTVCFWYVPRAMLPVRVMDLEHGTADWNVVDEIPDKVRNEMIESNDCMLVSYGSTTGLPRFFRLGLSSAPGTQAQCSSSIEIILNHIENIAERVFAVR</sequence>
<dbReference type="PANTHER" id="PTHR45677:SF8">
    <property type="entry name" value="CYSTEINE SULFINIC ACID DECARBOXYLASE"/>
    <property type="match status" value="1"/>
</dbReference>
<keyword evidence="4 6" id="KW-0663">Pyridoxal phosphate</keyword>
<dbReference type="EC" id="4.1.1.29" evidence="7"/>
<keyword evidence="3" id="KW-0210">Decarboxylase</keyword>
<evidence type="ECO:0000256" key="5">
    <source>
        <dbReference type="ARBA" id="ARBA00023239"/>
    </source>
</evidence>
<evidence type="ECO:0000256" key="1">
    <source>
        <dbReference type="ARBA" id="ARBA00001933"/>
    </source>
</evidence>
<organism evidence="7 8">
    <name type="scientific">Bradyrhizobium algeriense</name>
    <dbReference type="NCBI Taxonomy" id="634784"/>
    <lineage>
        <taxon>Bacteria</taxon>
        <taxon>Pseudomonadati</taxon>
        <taxon>Pseudomonadota</taxon>
        <taxon>Alphaproteobacteria</taxon>
        <taxon>Hyphomicrobiales</taxon>
        <taxon>Nitrobacteraceae</taxon>
        <taxon>Bradyrhizobium</taxon>
    </lineage>
</organism>
<reference evidence="7 8" key="1">
    <citation type="submission" date="2024-02" db="EMBL/GenBank/DDBJ databases">
        <title>Adaptive strategies in a cosmopolitan and abundant soil bacterium.</title>
        <authorList>
            <person name="Carini P."/>
        </authorList>
    </citation>
    <scope>NUCLEOTIDE SEQUENCE [LARGE SCALE GENOMIC DNA]</scope>
    <source>
        <strain evidence="7 8">AZCC 1608</strain>
    </source>
</reference>
<proteinExistence type="inferred from homology"/>
<protein>
    <submittedName>
        <fullName evidence="7">Sulfinoalanine decarboxylase</fullName>
        <ecNumber evidence="7">4.1.1.29</ecNumber>
    </submittedName>
</protein>
<keyword evidence="5 6" id="KW-0456">Lyase</keyword>
<comment type="caution">
    <text evidence="7">The sequence shown here is derived from an EMBL/GenBank/DDBJ whole genome shotgun (WGS) entry which is preliminary data.</text>
</comment>
<dbReference type="InterPro" id="IPR002129">
    <property type="entry name" value="PyrdxlP-dep_de-COase"/>
</dbReference>
<comment type="similarity">
    <text evidence="2 6">Belongs to the group II decarboxylase family.</text>
</comment>
<dbReference type="RefSeq" id="WP_334484821.1">
    <property type="nucleotide sequence ID" value="NZ_JAZHRV010000001.1"/>
</dbReference>
<gene>
    <name evidence="7" type="ORF">V1286_005559</name>
</gene>
<dbReference type="InterPro" id="IPR015424">
    <property type="entry name" value="PyrdxlP-dep_Trfase"/>
</dbReference>
<dbReference type="Proteomes" id="UP001364224">
    <property type="component" value="Unassembled WGS sequence"/>
</dbReference>
<name>A0ABU8BHK9_9BRAD</name>